<accession>A0A075AQ19</accession>
<dbReference type="HOGENOM" id="CLU_792627_0_0_1"/>
<proteinExistence type="predicted"/>
<evidence type="ECO:0000313" key="3">
    <source>
        <dbReference type="EMBL" id="EPZ32218.1"/>
    </source>
</evidence>
<reference evidence="3 4" key="1">
    <citation type="journal article" date="2013" name="Curr. Biol.">
        <title>Shared signatures of parasitism and phylogenomics unite Cryptomycota and microsporidia.</title>
        <authorList>
            <person name="James T.Y."/>
            <person name="Pelin A."/>
            <person name="Bonen L."/>
            <person name="Ahrendt S."/>
            <person name="Sain D."/>
            <person name="Corradi N."/>
            <person name="Stajich J.E."/>
        </authorList>
    </citation>
    <scope>NUCLEOTIDE SEQUENCE [LARGE SCALE GENOMIC DNA]</scope>
    <source>
        <strain evidence="3 4">CSF55</strain>
    </source>
</reference>
<dbReference type="PANTHER" id="PTHR10900:SF122">
    <property type="entry name" value="FAS1 DOMAIN-CONTAINING PROTEIN"/>
    <property type="match status" value="1"/>
</dbReference>
<feature type="signal peptide" evidence="1">
    <location>
        <begin position="1"/>
        <end position="16"/>
    </location>
</feature>
<keyword evidence="4" id="KW-1185">Reference proteome</keyword>
<dbReference type="AlphaFoldDB" id="A0A075AQ19"/>
<dbReference type="Proteomes" id="UP000030755">
    <property type="component" value="Unassembled WGS sequence"/>
</dbReference>
<dbReference type="InterPro" id="IPR050904">
    <property type="entry name" value="Adhesion/Biosynth-related"/>
</dbReference>
<dbReference type="InterPro" id="IPR036378">
    <property type="entry name" value="FAS1_dom_sf"/>
</dbReference>
<dbReference type="Pfam" id="PF02469">
    <property type="entry name" value="Fasciclin"/>
    <property type="match status" value="2"/>
</dbReference>
<dbReference type="InterPro" id="IPR000782">
    <property type="entry name" value="FAS1_domain"/>
</dbReference>
<dbReference type="PROSITE" id="PS50213">
    <property type="entry name" value="FAS1"/>
    <property type="match status" value="2"/>
</dbReference>
<dbReference type="Gene3D" id="2.30.180.10">
    <property type="entry name" value="FAS1 domain"/>
    <property type="match status" value="2"/>
</dbReference>
<dbReference type="SUPFAM" id="SSF82153">
    <property type="entry name" value="FAS1 domain"/>
    <property type="match status" value="2"/>
</dbReference>
<sequence>MIQLALFATLAYPVLSQNLTAAISNQQNLTQFSNLTSSAANFTTILNNQGQNATLFVPINSAYTYQNNSGMVSVNVTSPFLNQSISNALNLTNLLSYHLIPGQSLQLNVSNSSSQMLFHTPESRNQSVEIFYTALNDTQAVMLPGNNSQVLIIHNHNDTNPYIKFGPYKEANVLQGGNATNGVWYSLDSVLVPPRNLSFTLLQANLSMMYSILQASNMSNQLENTPGVTLFAPIDSAFPSNFNASNMTMANSFIQNYTVISNKTAYYSPLFLNNSIPQNETTMAGQNLSYTAQNWFNITINGSQIVNSDILTMNGVVQMIDKFFNNNMNSTALPPIQQAAGASFWKQVFDNDLFDLPSLIAQSPSSMEKARIHLFYESIVLGTRHCTSISVAEVALVLLCKSKEMIELKK</sequence>
<organism evidence="3 4">
    <name type="scientific">Rozella allomycis (strain CSF55)</name>
    <dbReference type="NCBI Taxonomy" id="988480"/>
    <lineage>
        <taxon>Eukaryota</taxon>
        <taxon>Fungi</taxon>
        <taxon>Fungi incertae sedis</taxon>
        <taxon>Cryptomycota</taxon>
        <taxon>Cryptomycota incertae sedis</taxon>
        <taxon>Rozella</taxon>
    </lineage>
</organism>
<dbReference type="OrthoDB" id="286301at2759"/>
<feature type="chain" id="PRO_5001705740" description="FAS1 domain-containing protein" evidence="1">
    <location>
        <begin position="17"/>
        <end position="410"/>
    </location>
</feature>
<gene>
    <name evidence="3" type="ORF">O9G_002570</name>
</gene>
<protein>
    <recommendedName>
        <fullName evidence="2">FAS1 domain-containing protein</fullName>
    </recommendedName>
</protein>
<name>A0A075AQ19_ROZAC</name>
<dbReference type="SMART" id="SM00554">
    <property type="entry name" value="FAS1"/>
    <property type="match status" value="1"/>
</dbReference>
<feature type="domain" description="FAS1" evidence="2">
    <location>
        <begin position="193"/>
        <end position="324"/>
    </location>
</feature>
<evidence type="ECO:0000256" key="1">
    <source>
        <dbReference type="SAM" id="SignalP"/>
    </source>
</evidence>
<evidence type="ECO:0000313" key="4">
    <source>
        <dbReference type="Proteomes" id="UP000030755"/>
    </source>
</evidence>
<keyword evidence="1" id="KW-0732">Signal</keyword>
<evidence type="ECO:0000259" key="2">
    <source>
        <dbReference type="PROSITE" id="PS50213"/>
    </source>
</evidence>
<dbReference type="GO" id="GO:0005615">
    <property type="term" value="C:extracellular space"/>
    <property type="evidence" value="ECO:0007669"/>
    <property type="project" value="TreeGrafter"/>
</dbReference>
<dbReference type="EMBL" id="KE561167">
    <property type="protein sequence ID" value="EPZ32218.1"/>
    <property type="molecule type" value="Genomic_DNA"/>
</dbReference>
<feature type="domain" description="FAS1" evidence="2">
    <location>
        <begin position="16"/>
        <end position="191"/>
    </location>
</feature>
<dbReference type="GO" id="GO:0016236">
    <property type="term" value="P:macroautophagy"/>
    <property type="evidence" value="ECO:0007669"/>
    <property type="project" value="TreeGrafter"/>
</dbReference>
<dbReference type="GO" id="GO:0000329">
    <property type="term" value="C:fungal-type vacuole membrane"/>
    <property type="evidence" value="ECO:0007669"/>
    <property type="project" value="TreeGrafter"/>
</dbReference>
<dbReference type="PANTHER" id="PTHR10900">
    <property type="entry name" value="PERIOSTIN-RELATED"/>
    <property type="match status" value="1"/>
</dbReference>